<feature type="compositionally biased region" description="Basic and acidic residues" evidence="5">
    <location>
        <begin position="672"/>
        <end position="694"/>
    </location>
</feature>
<feature type="transmembrane region" description="Helical" evidence="6">
    <location>
        <begin position="557"/>
        <end position="580"/>
    </location>
</feature>
<proteinExistence type="predicted"/>
<keyword evidence="9" id="KW-1185">Reference proteome</keyword>
<accession>A0ABS3R617</accession>
<dbReference type="PROSITE" id="PS50011">
    <property type="entry name" value="PROTEIN_KINASE_DOM"/>
    <property type="match status" value="1"/>
</dbReference>
<keyword evidence="3 8" id="KW-0418">Kinase</keyword>
<evidence type="ECO:0000256" key="1">
    <source>
        <dbReference type="ARBA" id="ARBA00022679"/>
    </source>
</evidence>
<evidence type="ECO:0000313" key="9">
    <source>
        <dbReference type="Proteomes" id="UP000666915"/>
    </source>
</evidence>
<evidence type="ECO:0000256" key="2">
    <source>
        <dbReference type="ARBA" id="ARBA00022741"/>
    </source>
</evidence>
<dbReference type="GO" id="GO:0016301">
    <property type="term" value="F:kinase activity"/>
    <property type="evidence" value="ECO:0007669"/>
    <property type="project" value="UniProtKB-KW"/>
</dbReference>
<feature type="compositionally biased region" description="Pro residues" evidence="5">
    <location>
        <begin position="388"/>
        <end position="412"/>
    </location>
</feature>
<feature type="compositionally biased region" description="Basic and acidic residues" evidence="5">
    <location>
        <begin position="652"/>
        <end position="665"/>
    </location>
</feature>
<dbReference type="PANTHER" id="PTHR43289">
    <property type="entry name" value="MITOGEN-ACTIVATED PROTEIN KINASE KINASE KINASE 20-RELATED"/>
    <property type="match status" value="1"/>
</dbReference>
<protein>
    <submittedName>
        <fullName evidence="8">Protein kinase</fullName>
    </submittedName>
</protein>
<evidence type="ECO:0000256" key="4">
    <source>
        <dbReference type="ARBA" id="ARBA00022840"/>
    </source>
</evidence>
<evidence type="ECO:0000256" key="6">
    <source>
        <dbReference type="SAM" id="Phobius"/>
    </source>
</evidence>
<evidence type="ECO:0000259" key="7">
    <source>
        <dbReference type="PROSITE" id="PS50011"/>
    </source>
</evidence>
<name>A0ABS3R617_9ACTN</name>
<dbReference type="EMBL" id="JAGEOK010000021">
    <property type="protein sequence ID" value="MBO2441701.1"/>
    <property type="molecule type" value="Genomic_DNA"/>
</dbReference>
<dbReference type="PANTHER" id="PTHR43289:SF34">
    <property type="entry name" value="SERINE_THREONINE-PROTEIN KINASE YBDM-RELATED"/>
    <property type="match status" value="1"/>
</dbReference>
<comment type="caution">
    <text evidence="8">The sequence shown here is derived from an EMBL/GenBank/DDBJ whole genome shotgun (WGS) entry which is preliminary data.</text>
</comment>
<dbReference type="Gene3D" id="1.10.510.10">
    <property type="entry name" value="Transferase(Phosphotransferase) domain 1"/>
    <property type="match status" value="1"/>
</dbReference>
<reference evidence="8 9" key="1">
    <citation type="submission" date="2021-03" db="EMBL/GenBank/DDBJ databases">
        <authorList>
            <person name="Kanchanasin P."/>
            <person name="Saeng-In P."/>
            <person name="Phongsopitanun W."/>
            <person name="Yuki M."/>
            <person name="Kudo T."/>
            <person name="Ohkuma M."/>
            <person name="Tanasupawat S."/>
        </authorList>
    </citation>
    <scope>NUCLEOTIDE SEQUENCE [LARGE SCALE GENOMIC DNA]</scope>
    <source>
        <strain evidence="8 9">L46</strain>
    </source>
</reference>
<dbReference type="Proteomes" id="UP000666915">
    <property type="component" value="Unassembled WGS sequence"/>
</dbReference>
<keyword evidence="2" id="KW-0547">Nucleotide-binding</keyword>
<feature type="region of interest" description="Disordered" evidence="5">
    <location>
        <begin position="487"/>
        <end position="523"/>
    </location>
</feature>
<dbReference type="InterPro" id="IPR011009">
    <property type="entry name" value="Kinase-like_dom_sf"/>
</dbReference>
<dbReference type="CDD" id="cd14014">
    <property type="entry name" value="STKc_PknB_like"/>
    <property type="match status" value="1"/>
</dbReference>
<organism evidence="8 9">
    <name type="scientific">Actinomadura nitritigenes</name>
    <dbReference type="NCBI Taxonomy" id="134602"/>
    <lineage>
        <taxon>Bacteria</taxon>
        <taxon>Bacillati</taxon>
        <taxon>Actinomycetota</taxon>
        <taxon>Actinomycetes</taxon>
        <taxon>Streptosporangiales</taxon>
        <taxon>Thermomonosporaceae</taxon>
        <taxon>Actinomadura</taxon>
    </lineage>
</organism>
<feature type="region of interest" description="Disordered" evidence="5">
    <location>
        <begin position="652"/>
        <end position="694"/>
    </location>
</feature>
<gene>
    <name evidence="8" type="ORF">J4557_29670</name>
</gene>
<keyword evidence="4" id="KW-0067">ATP-binding</keyword>
<keyword evidence="6" id="KW-0472">Membrane</keyword>
<feature type="compositionally biased region" description="Low complexity" evidence="5">
    <location>
        <begin position="503"/>
        <end position="523"/>
    </location>
</feature>
<evidence type="ECO:0000313" key="8">
    <source>
        <dbReference type="EMBL" id="MBO2441701.1"/>
    </source>
</evidence>
<dbReference type="Gene3D" id="3.30.200.20">
    <property type="entry name" value="Phosphorylase Kinase, domain 1"/>
    <property type="match status" value="1"/>
</dbReference>
<sequence>MPEALPLQPGDPRRLGSYEVTGRLGVGEQGAVFLGRDPAGGLVAVKLLHVRLSGEPVARSRFANAFASAQKVSGFCTAAILSADVEGDRPYVVSEWVDGPSLQQLVDEEGKRGGAVVERVAVGAAVALAAVHRAGAVHHGLKPGNILLGRNGPRMSDFGIARALEAVNAAPTGRITEDPAYKAPEQLSGSGIGPAADVFAWAATMLFAATGKAPFGDGSPSEVMQHIIYEEPDLSEAPPSLRDVMRDAFAKDPAARPTAKQVLERLLGESSALAGRLPASMLDEGRALATSAVPAAQATPPPPQPPAQPPVQAPPLAGLGQPLRSPSPQGPSAQVPPPPQGPPPQGPPPGAGPAPMPPGPPRSPMGVPMGTSPSPVGGPVGAPMVAPQGPPPQQEFMPPPPGNAPGTQPPPTTARHAFQPPPSRPFRKLSQFLSSTSLGKDKQKPEPEGPAGSGGPAPSVPDLDPAAFEATTTFNVVAPSADATATLSAVPEPPGRHDPAPTAMFDPLDMPDAPDAPDSTTASHLIPGLRAEQGGGGDRKGSALLALGRMRRPSNHVLGVALSLVIGVGVGIAIIVLVLWPQLKDDGDPPTNQTNASANQPVSTVPGPFAGTWKGTVVNAGQHASFPVEVTFQTGATTARGVPAGALHRDAHAQERHAEQPDHGPRHPGALHVRDRPDQADAGRDAPVRVEQARHEARLLREAVARLTPPARDRIGTVS</sequence>
<dbReference type="Pfam" id="PF00069">
    <property type="entry name" value="Pkinase"/>
    <property type="match status" value="1"/>
</dbReference>
<dbReference type="SUPFAM" id="SSF56112">
    <property type="entry name" value="Protein kinase-like (PK-like)"/>
    <property type="match status" value="1"/>
</dbReference>
<evidence type="ECO:0000256" key="3">
    <source>
        <dbReference type="ARBA" id="ARBA00022777"/>
    </source>
</evidence>
<keyword evidence="1" id="KW-0808">Transferase</keyword>
<keyword evidence="6" id="KW-0812">Transmembrane</keyword>
<feature type="domain" description="Protein kinase" evidence="7">
    <location>
        <begin position="18"/>
        <end position="273"/>
    </location>
</feature>
<feature type="compositionally biased region" description="Low complexity" evidence="5">
    <location>
        <begin position="364"/>
        <end position="387"/>
    </location>
</feature>
<keyword evidence="6" id="KW-1133">Transmembrane helix</keyword>
<feature type="compositionally biased region" description="Pro residues" evidence="5">
    <location>
        <begin position="334"/>
        <end position="363"/>
    </location>
</feature>
<feature type="region of interest" description="Disordered" evidence="5">
    <location>
        <begin position="293"/>
        <end position="465"/>
    </location>
</feature>
<dbReference type="RefSeq" id="WP_208270051.1">
    <property type="nucleotide sequence ID" value="NZ_BAAAGM010000051.1"/>
</dbReference>
<dbReference type="InterPro" id="IPR000719">
    <property type="entry name" value="Prot_kinase_dom"/>
</dbReference>
<evidence type="ECO:0000256" key="5">
    <source>
        <dbReference type="SAM" id="MobiDB-lite"/>
    </source>
</evidence>
<feature type="compositionally biased region" description="Pro residues" evidence="5">
    <location>
        <begin position="299"/>
        <end position="313"/>
    </location>
</feature>